<dbReference type="STRING" id="1121942.SAMN02745148_01901"/>
<accession>A0A1M4Z8L9</accession>
<sequence length="175" mass="18828">MGKWIAVLMLGLFVTGCQFVGRGPDTGPPEIEDRGVEQPERVERQVAFPEEEYAKLEKSGTASVSGRLFIRSRSGEIVYGAGETVSAAPATSYSAEAAEVALAGDYIEPADPRAQAYTHYAKTDDQGYFTITGLPAGVFYVAGRVSEPGPDGERRVIINQVRLGKGEKAKIELSR</sequence>
<protein>
    <recommendedName>
        <fullName evidence="3">Carboxypeptidase regulatory-like domain-containing protein</fullName>
    </recommendedName>
</protein>
<reference evidence="1 2" key="1">
    <citation type="submission" date="2016-11" db="EMBL/GenBank/DDBJ databases">
        <authorList>
            <person name="Jaros S."/>
            <person name="Januszkiewicz K."/>
            <person name="Wedrychowicz H."/>
        </authorList>
    </citation>
    <scope>NUCLEOTIDE SEQUENCE [LARGE SCALE GENOMIC DNA]</scope>
    <source>
        <strain evidence="1 2">DSM 19980</strain>
    </source>
</reference>
<organism evidence="1 2">
    <name type="scientific">Modicisalibacter ilicicola DSM 19980</name>
    <dbReference type="NCBI Taxonomy" id="1121942"/>
    <lineage>
        <taxon>Bacteria</taxon>
        <taxon>Pseudomonadati</taxon>
        <taxon>Pseudomonadota</taxon>
        <taxon>Gammaproteobacteria</taxon>
        <taxon>Oceanospirillales</taxon>
        <taxon>Halomonadaceae</taxon>
        <taxon>Modicisalibacter</taxon>
    </lineage>
</organism>
<dbReference type="RefSeq" id="WP_084671371.1">
    <property type="nucleotide sequence ID" value="NZ_FQUJ01000007.1"/>
</dbReference>
<evidence type="ECO:0000313" key="1">
    <source>
        <dbReference type="EMBL" id="SHF14137.1"/>
    </source>
</evidence>
<evidence type="ECO:0000313" key="2">
    <source>
        <dbReference type="Proteomes" id="UP000184346"/>
    </source>
</evidence>
<dbReference type="AlphaFoldDB" id="A0A1M4Z8L9"/>
<name>A0A1M4Z8L9_9GAMM</name>
<dbReference type="OrthoDB" id="9795234at2"/>
<keyword evidence="2" id="KW-1185">Reference proteome</keyword>
<dbReference type="SUPFAM" id="SSF117074">
    <property type="entry name" value="Hypothetical protein PA1324"/>
    <property type="match status" value="1"/>
</dbReference>
<dbReference type="PROSITE" id="PS51257">
    <property type="entry name" value="PROKAR_LIPOPROTEIN"/>
    <property type="match status" value="1"/>
</dbReference>
<proteinExistence type="predicted"/>
<dbReference type="Proteomes" id="UP000184346">
    <property type="component" value="Unassembled WGS sequence"/>
</dbReference>
<gene>
    <name evidence="1" type="ORF">SAMN02745148_01901</name>
</gene>
<dbReference type="EMBL" id="FQUJ01000007">
    <property type="protein sequence ID" value="SHF14137.1"/>
    <property type="molecule type" value="Genomic_DNA"/>
</dbReference>
<evidence type="ECO:0008006" key="3">
    <source>
        <dbReference type="Google" id="ProtNLM"/>
    </source>
</evidence>